<keyword evidence="7" id="KW-0679">Respiratory chain</keyword>
<sequence>MGWGLSRSVRIEDEPLGKSEIYDKFEDESRPVREMFVTTEEMDKASLLRKDRDYCAHLFMDIMKCRREWFPEYYKCRPVVEKYQHCTVNDIKHRMLEYERTKRLMAREKQRLAIEAN</sequence>
<comment type="similarity">
    <text evidence="4">Belongs to the complex I NDUFB7 subunit family.</text>
</comment>
<dbReference type="AlphaFoldDB" id="H2YNV8"/>
<dbReference type="PROSITE" id="PS51808">
    <property type="entry name" value="CHCH"/>
    <property type="match status" value="1"/>
</dbReference>
<dbReference type="InParanoid" id="H2YNV8"/>
<accession>H2YNV8</accession>
<evidence type="ECO:0000256" key="12">
    <source>
        <dbReference type="ARBA" id="ARBA00023157"/>
    </source>
</evidence>
<evidence type="ECO:0000256" key="3">
    <source>
        <dbReference type="ARBA" id="ARBA00004637"/>
    </source>
</evidence>
<evidence type="ECO:0000256" key="8">
    <source>
        <dbReference type="ARBA" id="ARBA00022792"/>
    </source>
</evidence>
<evidence type="ECO:0000256" key="9">
    <source>
        <dbReference type="ARBA" id="ARBA00022982"/>
    </source>
</evidence>
<keyword evidence="11" id="KW-0472">Membrane</keyword>
<dbReference type="PANTHER" id="PTHR20900">
    <property type="entry name" value="NADH:UBIQUINONE OXIDOREDUCTASE B18-LIKE SUBUNIT"/>
    <property type="match status" value="1"/>
</dbReference>
<evidence type="ECO:0000313" key="15">
    <source>
        <dbReference type="Ensembl" id="ENSCSAVP00000007016.1"/>
    </source>
</evidence>
<comment type="function">
    <text evidence="1">Accessory subunit of the mitochondrial membrane respiratory chain NADH dehydrogenase (Complex I), that is believed not to be involved in catalysis. Complex I functions in the transfer of electrons from NADH to the respiratory chain. The immediate electron acceptor for the enzyme is believed to be ubiquinone.</text>
</comment>
<dbReference type="eggNOG" id="KOG3468">
    <property type="taxonomic scope" value="Eukaryota"/>
</dbReference>
<dbReference type="HOGENOM" id="CLU_154847_1_0_1"/>
<evidence type="ECO:0000256" key="6">
    <source>
        <dbReference type="ARBA" id="ARBA00022448"/>
    </source>
</evidence>
<evidence type="ECO:0000256" key="5">
    <source>
        <dbReference type="ARBA" id="ARBA00018677"/>
    </source>
</evidence>
<name>H2YNV8_CIOSA</name>
<dbReference type="FunCoup" id="H2YNV8">
    <property type="interactions" value="489"/>
</dbReference>
<reference evidence="15" key="3">
    <citation type="submission" date="2025-09" db="UniProtKB">
        <authorList>
            <consortium name="Ensembl"/>
        </authorList>
    </citation>
    <scope>IDENTIFICATION</scope>
</reference>
<organism evidence="15 16">
    <name type="scientific">Ciona savignyi</name>
    <name type="common">Pacific transparent sea squirt</name>
    <dbReference type="NCBI Taxonomy" id="51511"/>
    <lineage>
        <taxon>Eukaryota</taxon>
        <taxon>Metazoa</taxon>
        <taxon>Chordata</taxon>
        <taxon>Tunicata</taxon>
        <taxon>Ascidiacea</taxon>
        <taxon>Phlebobranchia</taxon>
        <taxon>Cionidae</taxon>
        <taxon>Ciona</taxon>
    </lineage>
</organism>
<keyword evidence="9" id="KW-0249">Electron transport</keyword>
<reference evidence="16" key="1">
    <citation type="submission" date="2003-08" db="EMBL/GenBank/DDBJ databases">
        <authorList>
            <person name="Birren B."/>
            <person name="Nusbaum C."/>
            <person name="Abebe A."/>
            <person name="Abouelleil A."/>
            <person name="Adekoya E."/>
            <person name="Ait-zahra M."/>
            <person name="Allen N."/>
            <person name="Allen T."/>
            <person name="An P."/>
            <person name="Anderson M."/>
            <person name="Anderson S."/>
            <person name="Arachchi H."/>
            <person name="Armbruster J."/>
            <person name="Bachantsang P."/>
            <person name="Baldwin J."/>
            <person name="Barry A."/>
            <person name="Bayul T."/>
            <person name="Blitshsteyn B."/>
            <person name="Bloom T."/>
            <person name="Blye J."/>
            <person name="Boguslavskiy L."/>
            <person name="Borowsky M."/>
            <person name="Boukhgalter B."/>
            <person name="Brunache A."/>
            <person name="Butler J."/>
            <person name="Calixte N."/>
            <person name="Calvo S."/>
            <person name="Camarata J."/>
            <person name="Campo K."/>
            <person name="Chang J."/>
            <person name="Cheshatsang Y."/>
            <person name="Citroen M."/>
            <person name="Collymore A."/>
            <person name="Considine T."/>
            <person name="Cook A."/>
            <person name="Cooke P."/>
            <person name="Corum B."/>
            <person name="Cuomo C."/>
            <person name="David R."/>
            <person name="Dawoe T."/>
            <person name="Degray S."/>
            <person name="Dodge S."/>
            <person name="Dooley K."/>
            <person name="Dorje P."/>
            <person name="Dorjee K."/>
            <person name="Dorris L."/>
            <person name="Duffey N."/>
            <person name="Dupes A."/>
            <person name="Elkins T."/>
            <person name="Engels R."/>
            <person name="Erickson J."/>
            <person name="Farina A."/>
            <person name="Faro S."/>
            <person name="Ferreira P."/>
            <person name="Fischer H."/>
            <person name="Fitzgerald M."/>
            <person name="Foley K."/>
            <person name="Gage D."/>
            <person name="Galagan J."/>
            <person name="Gearin G."/>
            <person name="Gnerre S."/>
            <person name="Gnirke A."/>
            <person name="Goyette A."/>
            <person name="Graham J."/>
            <person name="Grandbois E."/>
            <person name="Gyaltsen K."/>
            <person name="Hafez N."/>
            <person name="Hagopian D."/>
            <person name="Hagos B."/>
            <person name="Hall J."/>
            <person name="Hatcher B."/>
            <person name="Heller A."/>
            <person name="Higgins H."/>
            <person name="Honan T."/>
            <person name="Horn A."/>
            <person name="Houde N."/>
            <person name="Hughes L."/>
            <person name="Hulme W."/>
            <person name="Husby E."/>
            <person name="Iliev I."/>
            <person name="Jaffe D."/>
            <person name="Jones C."/>
            <person name="Kamal M."/>
            <person name="Kamat A."/>
            <person name="Kamvysselis M."/>
            <person name="Karlsson E."/>
            <person name="Kells C."/>
            <person name="Kieu A."/>
            <person name="Kisner P."/>
            <person name="Kodira C."/>
            <person name="Kulbokas E."/>
            <person name="Labutti K."/>
            <person name="Lama D."/>
            <person name="Landers T."/>
            <person name="Leger J."/>
            <person name="Levine S."/>
            <person name="Lewis D."/>
            <person name="Lewis T."/>
            <person name="Lindblad-toh K."/>
            <person name="Liu X."/>
            <person name="Lokyitsang T."/>
            <person name="Lokyitsang Y."/>
            <person name="Lucien O."/>
            <person name="Lui A."/>
            <person name="Ma L.J."/>
            <person name="Mabbitt R."/>
            <person name="Macdonald J."/>
            <person name="Maclean C."/>
            <person name="Major J."/>
            <person name="Manning J."/>
            <person name="Marabella R."/>
            <person name="Maru K."/>
            <person name="Matthews C."/>
            <person name="Mauceli E."/>
            <person name="Mccarthy M."/>
            <person name="Mcdonough S."/>
            <person name="Mcghee T."/>
            <person name="Meldrim J."/>
            <person name="Meneus L."/>
            <person name="Mesirov J."/>
            <person name="Mihalev A."/>
            <person name="Mihova T."/>
            <person name="Mikkelsen T."/>
            <person name="Mlenga V."/>
            <person name="Moru K."/>
            <person name="Mozes J."/>
            <person name="Mulrain L."/>
            <person name="Munson G."/>
            <person name="Naylor J."/>
            <person name="Newes C."/>
            <person name="Nguyen C."/>
            <person name="Nguyen N."/>
            <person name="Nguyen T."/>
            <person name="Nicol R."/>
            <person name="Nielsen C."/>
            <person name="Nizzari M."/>
            <person name="Norbu C."/>
            <person name="Norbu N."/>
            <person name="O'donnell P."/>
            <person name="Okoawo O."/>
            <person name="O'leary S."/>
            <person name="Omotosho B."/>
            <person name="O'neill K."/>
            <person name="Osman S."/>
            <person name="Parker S."/>
            <person name="Perrin D."/>
            <person name="Phunkhang P."/>
            <person name="Piqani B."/>
            <person name="Purcell S."/>
            <person name="Rachupka T."/>
            <person name="Ramasamy U."/>
            <person name="Rameau R."/>
            <person name="Ray V."/>
            <person name="Raymond C."/>
            <person name="Retta R."/>
            <person name="Richardson S."/>
            <person name="Rise C."/>
            <person name="Rodriguez J."/>
            <person name="Rogers J."/>
            <person name="Rogov P."/>
            <person name="Rutman M."/>
            <person name="Schupbach R."/>
            <person name="Seaman C."/>
            <person name="Settipalli S."/>
            <person name="Sharpe T."/>
            <person name="Sheridan J."/>
            <person name="Sherpa N."/>
            <person name="Shi J."/>
            <person name="Smirnov S."/>
            <person name="Smith C."/>
            <person name="Sougnez C."/>
            <person name="Spencer B."/>
            <person name="Stalker J."/>
            <person name="Stange-thomann N."/>
            <person name="Stavropoulos S."/>
            <person name="Stetson K."/>
            <person name="Stone C."/>
            <person name="Stone S."/>
            <person name="Stubbs M."/>
            <person name="Talamas J."/>
            <person name="Tchuinga P."/>
            <person name="Tenzing P."/>
            <person name="Tesfaye S."/>
            <person name="Theodore J."/>
            <person name="Thoulutsang Y."/>
            <person name="Topham K."/>
            <person name="Towey S."/>
            <person name="Tsamla T."/>
            <person name="Tsomo N."/>
            <person name="Vallee D."/>
            <person name="Vassiliev H."/>
            <person name="Venkataraman V."/>
            <person name="Vinson J."/>
            <person name="Vo A."/>
            <person name="Wade C."/>
            <person name="Wang S."/>
            <person name="Wangchuk T."/>
            <person name="Wangdi T."/>
            <person name="Whittaker C."/>
            <person name="Wilkinson J."/>
            <person name="Wu Y."/>
            <person name="Wyman D."/>
            <person name="Yadav S."/>
            <person name="Yang S."/>
            <person name="Yang X."/>
            <person name="Yeager S."/>
            <person name="Yee E."/>
            <person name="Young G."/>
            <person name="Zainoun J."/>
            <person name="Zembeck L."/>
            <person name="Zimmer A."/>
            <person name="Zody M."/>
            <person name="Lander E."/>
        </authorList>
    </citation>
    <scope>NUCLEOTIDE SEQUENCE [LARGE SCALE GENOMIC DNA]</scope>
</reference>
<dbReference type="Proteomes" id="UP000007875">
    <property type="component" value="Unassembled WGS sequence"/>
</dbReference>
<dbReference type="Ensembl" id="ENSCSAVT00000007106.1">
    <property type="protein sequence ID" value="ENSCSAVP00000007016.1"/>
    <property type="gene ID" value="ENSCSAVG00000004192.1"/>
</dbReference>
<dbReference type="GO" id="GO:0005758">
    <property type="term" value="C:mitochondrial intermembrane space"/>
    <property type="evidence" value="ECO:0007669"/>
    <property type="project" value="UniProtKB-SubCell"/>
</dbReference>
<dbReference type="OMA" id="FVYQCAH"/>
<dbReference type="Pfam" id="PF05676">
    <property type="entry name" value="NDUF_B7"/>
    <property type="match status" value="1"/>
</dbReference>
<reference evidence="15" key="2">
    <citation type="submission" date="2025-08" db="UniProtKB">
        <authorList>
            <consortium name="Ensembl"/>
        </authorList>
    </citation>
    <scope>IDENTIFICATION</scope>
</reference>
<keyword evidence="6" id="KW-0813">Transport</keyword>
<dbReference type="InterPro" id="IPR008698">
    <property type="entry name" value="NDUB7"/>
</dbReference>
<evidence type="ECO:0000256" key="2">
    <source>
        <dbReference type="ARBA" id="ARBA00004569"/>
    </source>
</evidence>
<keyword evidence="10" id="KW-0496">Mitochondrion</keyword>
<evidence type="ECO:0000313" key="16">
    <source>
        <dbReference type="Proteomes" id="UP000007875"/>
    </source>
</evidence>
<protein>
    <recommendedName>
        <fullName evidence="5">NADH dehydrogenase [ubiquinone] 1 beta subcomplex subunit 7</fullName>
    </recommendedName>
    <alternativeName>
        <fullName evidence="13">Complex I-B18</fullName>
    </alternativeName>
    <alternativeName>
        <fullName evidence="14">NADH-ubiquinone oxidoreductase B18 subunit</fullName>
    </alternativeName>
</protein>
<evidence type="ECO:0000256" key="7">
    <source>
        <dbReference type="ARBA" id="ARBA00022660"/>
    </source>
</evidence>
<dbReference type="GeneTree" id="ENSGT00390000018759"/>
<comment type="subcellular location">
    <subcellularLocation>
        <location evidence="3">Mitochondrion inner membrane</location>
        <topology evidence="3">Peripheral membrane protein</topology>
    </subcellularLocation>
    <subcellularLocation>
        <location evidence="2">Mitochondrion intermembrane space</location>
    </subcellularLocation>
</comment>
<dbReference type="PANTHER" id="PTHR20900:SF0">
    <property type="entry name" value="NADH DEHYDROGENASE [UBIQUINONE] 1 BETA SUBCOMPLEX SUBUNIT 7"/>
    <property type="match status" value="1"/>
</dbReference>
<keyword evidence="16" id="KW-1185">Reference proteome</keyword>
<evidence type="ECO:0000256" key="1">
    <source>
        <dbReference type="ARBA" id="ARBA00003195"/>
    </source>
</evidence>
<dbReference type="GO" id="GO:0005743">
    <property type="term" value="C:mitochondrial inner membrane"/>
    <property type="evidence" value="ECO:0007669"/>
    <property type="project" value="UniProtKB-SubCell"/>
</dbReference>
<proteinExistence type="inferred from homology"/>
<evidence type="ECO:0000256" key="13">
    <source>
        <dbReference type="ARBA" id="ARBA00030188"/>
    </source>
</evidence>
<evidence type="ECO:0000256" key="14">
    <source>
        <dbReference type="ARBA" id="ARBA00030710"/>
    </source>
</evidence>
<keyword evidence="12" id="KW-1015">Disulfide bond</keyword>
<dbReference type="STRING" id="51511.ENSCSAVP00000007016"/>
<evidence type="ECO:0000256" key="4">
    <source>
        <dbReference type="ARBA" id="ARBA00008006"/>
    </source>
</evidence>
<keyword evidence="8" id="KW-0999">Mitochondrion inner membrane</keyword>
<evidence type="ECO:0000256" key="10">
    <source>
        <dbReference type="ARBA" id="ARBA00023128"/>
    </source>
</evidence>
<evidence type="ECO:0000256" key="11">
    <source>
        <dbReference type="ARBA" id="ARBA00023136"/>
    </source>
</evidence>